<sequence length="59" mass="6949">MSVNEIKITDNLYIYSSSRYHNINSSAFLTREGVLIIDTMLFPDDMKRVRRLVNLENLK</sequence>
<feature type="non-terminal residue" evidence="1">
    <location>
        <position position="59"/>
    </location>
</feature>
<dbReference type="AlphaFoldDB" id="X1AAN9"/>
<evidence type="ECO:0008006" key="2">
    <source>
        <dbReference type="Google" id="ProtNLM"/>
    </source>
</evidence>
<name>X1AAN9_9ZZZZ</name>
<comment type="caution">
    <text evidence="1">The sequence shown here is derived from an EMBL/GenBank/DDBJ whole genome shotgun (WGS) entry which is preliminary data.</text>
</comment>
<dbReference type="EMBL" id="BART01003477">
    <property type="protein sequence ID" value="GAG57206.1"/>
    <property type="molecule type" value="Genomic_DNA"/>
</dbReference>
<proteinExistence type="predicted"/>
<evidence type="ECO:0000313" key="1">
    <source>
        <dbReference type="EMBL" id="GAG57206.1"/>
    </source>
</evidence>
<protein>
    <recommendedName>
        <fullName evidence="2">Metallo-beta-lactamase domain-containing protein</fullName>
    </recommendedName>
</protein>
<gene>
    <name evidence="1" type="ORF">S01H4_09556</name>
</gene>
<organism evidence="1">
    <name type="scientific">marine sediment metagenome</name>
    <dbReference type="NCBI Taxonomy" id="412755"/>
    <lineage>
        <taxon>unclassified sequences</taxon>
        <taxon>metagenomes</taxon>
        <taxon>ecological metagenomes</taxon>
    </lineage>
</organism>
<reference evidence="1" key="1">
    <citation type="journal article" date="2014" name="Front. Microbiol.">
        <title>High frequency of phylogenetically diverse reductive dehalogenase-homologous genes in deep subseafloor sedimentary metagenomes.</title>
        <authorList>
            <person name="Kawai M."/>
            <person name="Futagami T."/>
            <person name="Toyoda A."/>
            <person name="Takaki Y."/>
            <person name="Nishi S."/>
            <person name="Hori S."/>
            <person name="Arai W."/>
            <person name="Tsubouchi T."/>
            <person name="Morono Y."/>
            <person name="Uchiyama I."/>
            <person name="Ito T."/>
            <person name="Fujiyama A."/>
            <person name="Inagaki F."/>
            <person name="Takami H."/>
        </authorList>
    </citation>
    <scope>NUCLEOTIDE SEQUENCE</scope>
    <source>
        <strain evidence="1">Expedition CK06-06</strain>
    </source>
</reference>
<accession>X1AAN9</accession>